<dbReference type="InterPro" id="IPR029055">
    <property type="entry name" value="Ntn_hydrolases_N"/>
</dbReference>
<dbReference type="GO" id="GO:0016787">
    <property type="term" value="F:hydrolase activity"/>
    <property type="evidence" value="ECO:0007669"/>
    <property type="project" value="UniProtKB-KW"/>
</dbReference>
<dbReference type="SUPFAM" id="SSF56235">
    <property type="entry name" value="N-terminal nucleophile aminohydrolases (Ntn hydrolases)"/>
    <property type="match status" value="1"/>
</dbReference>
<organism evidence="4 5">
    <name type="scientific">Brucella pseudintermedia</name>
    <dbReference type="NCBI Taxonomy" id="370111"/>
    <lineage>
        <taxon>Bacteria</taxon>
        <taxon>Pseudomonadati</taxon>
        <taxon>Pseudomonadota</taxon>
        <taxon>Alphaproteobacteria</taxon>
        <taxon>Hyphomicrobiales</taxon>
        <taxon>Brucellaceae</taxon>
        <taxon>Brucella/Ochrobactrum group</taxon>
        <taxon>Brucella</taxon>
    </lineage>
</organism>
<dbReference type="InterPro" id="IPR029132">
    <property type="entry name" value="CBAH/NAAA_C"/>
</dbReference>
<accession>A0ABY5UI20</accession>
<dbReference type="InterPro" id="IPR052193">
    <property type="entry name" value="Peptidase_C59"/>
</dbReference>
<keyword evidence="5" id="KW-1185">Reference proteome</keyword>
<dbReference type="Pfam" id="PF02275">
    <property type="entry name" value="CBAH"/>
    <property type="match status" value="1"/>
</dbReference>
<reference evidence="4" key="1">
    <citation type="submission" date="2022-06" db="EMBL/GenBank/DDBJ databases">
        <title>Complete Genome Sequence of Deoxynivalenol-bioadsorption Ochrobactrum pseudintermedium ASAG-D25.</title>
        <authorList>
            <person name="Wang N."/>
        </authorList>
    </citation>
    <scope>NUCLEOTIDE SEQUENCE</scope>
    <source>
        <strain evidence="4">ASAG-D25</strain>
    </source>
</reference>
<dbReference type="PANTHER" id="PTHR35527:SF2">
    <property type="entry name" value="HYDROLASE"/>
    <property type="match status" value="1"/>
</dbReference>
<dbReference type="Gene3D" id="3.60.60.10">
    <property type="entry name" value="Penicillin V Acylase, Chain A"/>
    <property type="match status" value="1"/>
</dbReference>
<feature type="domain" description="Choloylglycine hydrolase/NAAA C-terminal" evidence="3">
    <location>
        <begin position="37"/>
        <end position="358"/>
    </location>
</feature>
<evidence type="ECO:0000256" key="2">
    <source>
        <dbReference type="ARBA" id="ARBA00022801"/>
    </source>
</evidence>
<evidence type="ECO:0000256" key="1">
    <source>
        <dbReference type="ARBA" id="ARBA00006625"/>
    </source>
</evidence>
<dbReference type="PANTHER" id="PTHR35527">
    <property type="entry name" value="CHOLOYLGLYCINE HYDROLASE"/>
    <property type="match status" value="1"/>
</dbReference>
<keyword evidence="2 4" id="KW-0378">Hydrolase</keyword>
<evidence type="ECO:0000259" key="3">
    <source>
        <dbReference type="Pfam" id="PF02275"/>
    </source>
</evidence>
<evidence type="ECO:0000313" key="4">
    <source>
        <dbReference type="EMBL" id="UWL62959.1"/>
    </source>
</evidence>
<evidence type="ECO:0000313" key="5">
    <source>
        <dbReference type="Proteomes" id="UP001058739"/>
    </source>
</evidence>
<sequence>MSDSLSFWKTSCRMLARGVAVTLVTAGLILTQAAYACTSFVLPSTDGGFVYGRTMEFGFKIDSKMIMIPRSFEMTSQLSAATAGKKWQAKYATIGMNAFDLPALVDGMNEKGLAGGILFFPGFAQYTDPSTVKPENSLTPWDFLSWALGNFSTVAEVKAALETVSVVGVVQADMGFTPGVHYTLHDATGASIVIEPTDGKLKVFDNPLSVLTNAPSFDWHMTNLRNYVNLRPMNVEPLKINDATIQPLGEGSGMLGIPGDATPPSRFVRVSASILSARKVPSGIQSVRLAEHILNGFDIPIGLVQNAANDQQEGMDYTQWSTIADMKNNVYYVKTYEEQILRGVTFKDLDLNAKEFLTIRIPTTVDALPVLQQK</sequence>
<gene>
    <name evidence="4" type="ORF">NIK97_15790</name>
</gene>
<dbReference type="EMBL" id="CP099968">
    <property type="protein sequence ID" value="UWL62959.1"/>
    <property type="molecule type" value="Genomic_DNA"/>
</dbReference>
<dbReference type="CDD" id="cd00542">
    <property type="entry name" value="Ntn_PVA"/>
    <property type="match status" value="1"/>
</dbReference>
<protein>
    <submittedName>
        <fullName evidence="4">Choloylglycine hydrolase family protein</fullName>
    </submittedName>
</protein>
<name>A0ABY5UI20_9HYPH</name>
<dbReference type="RefSeq" id="WP_259698323.1">
    <property type="nucleotide sequence ID" value="NZ_CP099968.1"/>
</dbReference>
<dbReference type="Proteomes" id="UP001058739">
    <property type="component" value="Chromosome 02"/>
</dbReference>
<proteinExistence type="inferred from homology"/>
<comment type="similarity">
    <text evidence="1">Belongs to the peptidase C59 family.</text>
</comment>